<feature type="region of interest" description="Disordered" evidence="1">
    <location>
        <begin position="119"/>
        <end position="141"/>
    </location>
</feature>
<evidence type="ECO:0000313" key="3">
    <source>
        <dbReference type="EMBL" id="OMO69882.1"/>
    </source>
</evidence>
<dbReference type="AlphaFoldDB" id="A0A1R3HHT6"/>
<name>A0A1R3HHT6_9ROSI</name>
<feature type="transmembrane region" description="Helical" evidence="2">
    <location>
        <begin position="18"/>
        <end position="34"/>
    </location>
</feature>
<dbReference type="OrthoDB" id="991895at2759"/>
<keyword evidence="2" id="KW-0812">Transmembrane</keyword>
<accession>A0A1R3HHT6</accession>
<keyword evidence="2" id="KW-0472">Membrane</keyword>
<proteinExistence type="predicted"/>
<gene>
    <name evidence="3" type="ORF">COLO4_28891</name>
</gene>
<evidence type="ECO:0000313" key="4">
    <source>
        <dbReference type="Proteomes" id="UP000187203"/>
    </source>
</evidence>
<comment type="caution">
    <text evidence="3">The sequence shown here is derived from an EMBL/GenBank/DDBJ whole genome shotgun (WGS) entry which is preliminary data.</text>
</comment>
<evidence type="ECO:0000256" key="2">
    <source>
        <dbReference type="SAM" id="Phobius"/>
    </source>
</evidence>
<dbReference type="EMBL" id="AWUE01020110">
    <property type="protein sequence ID" value="OMO69882.1"/>
    <property type="molecule type" value="Genomic_DNA"/>
</dbReference>
<dbReference type="Proteomes" id="UP000187203">
    <property type="component" value="Unassembled WGS sequence"/>
</dbReference>
<protein>
    <submittedName>
        <fullName evidence="3">Uncharacterized protein</fullName>
    </submittedName>
</protein>
<reference evidence="4" key="1">
    <citation type="submission" date="2013-09" db="EMBL/GenBank/DDBJ databases">
        <title>Corchorus olitorius genome sequencing.</title>
        <authorList>
            <person name="Alam M."/>
            <person name="Haque M.S."/>
            <person name="Islam M.S."/>
            <person name="Emdad E.M."/>
            <person name="Islam M.M."/>
            <person name="Ahmed B."/>
            <person name="Halim A."/>
            <person name="Hossen Q.M.M."/>
            <person name="Hossain M.Z."/>
            <person name="Ahmed R."/>
            <person name="Khan M.M."/>
            <person name="Islam R."/>
            <person name="Rashid M.M."/>
            <person name="Khan S.A."/>
            <person name="Rahman M.S."/>
            <person name="Alam M."/>
            <person name="Yahiya A.S."/>
            <person name="Khan M.S."/>
            <person name="Azam M.S."/>
            <person name="Haque T."/>
            <person name="Lashkar M.Z.H."/>
            <person name="Akhand A.I."/>
            <person name="Morshed G."/>
            <person name="Roy S."/>
            <person name="Uddin K.S."/>
            <person name="Rabeya T."/>
            <person name="Hossain A.S."/>
            <person name="Chowdhury A."/>
            <person name="Snigdha A.R."/>
            <person name="Mortoza M.S."/>
            <person name="Matin S.A."/>
            <person name="Hoque S.M.E."/>
            <person name="Islam M.K."/>
            <person name="Roy D.K."/>
            <person name="Haider R."/>
            <person name="Moosa M.M."/>
            <person name="Elias S.M."/>
            <person name="Hasan A.M."/>
            <person name="Jahan S."/>
            <person name="Shafiuddin M."/>
            <person name="Mahmood N."/>
            <person name="Shommy N.S."/>
        </authorList>
    </citation>
    <scope>NUCLEOTIDE SEQUENCE [LARGE SCALE GENOMIC DNA]</scope>
    <source>
        <strain evidence="4">cv. O-4</strain>
    </source>
</reference>
<organism evidence="3 4">
    <name type="scientific">Corchorus olitorius</name>
    <dbReference type="NCBI Taxonomy" id="93759"/>
    <lineage>
        <taxon>Eukaryota</taxon>
        <taxon>Viridiplantae</taxon>
        <taxon>Streptophyta</taxon>
        <taxon>Embryophyta</taxon>
        <taxon>Tracheophyta</taxon>
        <taxon>Spermatophyta</taxon>
        <taxon>Magnoliopsida</taxon>
        <taxon>eudicotyledons</taxon>
        <taxon>Gunneridae</taxon>
        <taxon>Pentapetalae</taxon>
        <taxon>rosids</taxon>
        <taxon>malvids</taxon>
        <taxon>Malvales</taxon>
        <taxon>Malvaceae</taxon>
        <taxon>Grewioideae</taxon>
        <taxon>Apeibeae</taxon>
        <taxon>Corchorus</taxon>
    </lineage>
</organism>
<sequence>MDRQQDNAVVEYLWQERRRRAVVYVACLMIYWYVRKKQRKGIIDHRMSLERDRVRDEIMSQIVGKLKRKRSNSGTSDEFRDSIDDIDNLVSQNEVTLENIDAAGDEFIDLMRSPEIRSRATSDVPSGSVSKKSKKSKDDKDGDLIREGLELVANALIAGNAIYEKVNTRFDPISEEEIWKLLENIGIDEECISTAYLYFIDKPEKVRAVLGCPWEKRKQLVEKLVLVPLAIDYS</sequence>
<evidence type="ECO:0000256" key="1">
    <source>
        <dbReference type="SAM" id="MobiDB-lite"/>
    </source>
</evidence>
<keyword evidence="2" id="KW-1133">Transmembrane helix</keyword>
<keyword evidence="4" id="KW-1185">Reference proteome</keyword>